<accession>A0A3M2SLI4</accession>
<dbReference type="SMART" id="SM01111">
    <property type="entry name" value="CVNH"/>
    <property type="match status" value="1"/>
</dbReference>
<evidence type="ECO:0000313" key="4">
    <source>
        <dbReference type="Proteomes" id="UP000277212"/>
    </source>
</evidence>
<dbReference type="EMBL" id="NKUJ01000019">
    <property type="protein sequence ID" value="RMJ18429.1"/>
    <property type="molecule type" value="Genomic_DNA"/>
</dbReference>
<reference evidence="3 4" key="1">
    <citation type="submission" date="2017-06" db="EMBL/GenBank/DDBJ databases">
        <title>Comparative genomic analysis of Ambrosia Fusariam Clade fungi.</title>
        <authorList>
            <person name="Stajich J.E."/>
            <person name="Carrillo J."/>
            <person name="Kijimoto T."/>
            <person name="Eskalen A."/>
            <person name="O'Donnell K."/>
            <person name="Kasson M."/>
        </authorList>
    </citation>
    <scope>NUCLEOTIDE SEQUENCE [LARGE SCALE GENOMIC DNA]</scope>
    <source>
        <strain evidence="3">UCR3666</strain>
    </source>
</reference>
<gene>
    <name evidence="3" type="ORF">CDV36_001915</name>
</gene>
<evidence type="ECO:0000313" key="3">
    <source>
        <dbReference type="EMBL" id="RMJ18429.1"/>
    </source>
</evidence>
<name>A0A3M2SLI4_9HYPO</name>
<dbReference type="AlphaFoldDB" id="A0A3M2SLI4"/>
<protein>
    <recommendedName>
        <fullName evidence="2">Cyanovirin-N domain-containing protein</fullName>
    </recommendedName>
</protein>
<dbReference type="InterPro" id="IPR036673">
    <property type="entry name" value="Cyanovirin-N_sf"/>
</dbReference>
<comment type="caution">
    <text evidence="3">The sequence shown here is derived from an EMBL/GenBank/DDBJ whole genome shotgun (WGS) entry which is preliminary data.</text>
</comment>
<dbReference type="InterPro" id="IPR011058">
    <property type="entry name" value="Cyanovirin-N"/>
</dbReference>
<keyword evidence="1" id="KW-0732">Signal</keyword>
<proteinExistence type="predicted"/>
<sequence>MVKPILLISAILAAVSMAAPAGPEFAPESVAVRSDDFSESSSLEKRSFAATCNPCGLTAGTTFLCACKRADGGNYNSPILLNECLGNADGWLTWQKDGYFGNSCRDFRYDAATTRFHVTCRTVSGNWIASSVVLDERMHNSNGRLWCGV</sequence>
<organism evidence="3 4">
    <name type="scientific">Fusarium kuroshium</name>
    <dbReference type="NCBI Taxonomy" id="2010991"/>
    <lineage>
        <taxon>Eukaryota</taxon>
        <taxon>Fungi</taxon>
        <taxon>Dikarya</taxon>
        <taxon>Ascomycota</taxon>
        <taxon>Pezizomycotina</taxon>
        <taxon>Sordariomycetes</taxon>
        <taxon>Hypocreomycetidae</taxon>
        <taxon>Hypocreales</taxon>
        <taxon>Nectriaceae</taxon>
        <taxon>Fusarium</taxon>
        <taxon>Fusarium solani species complex</taxon>
    </lineage>
</organism>
<evidence type="ECO:0000259" key="2">
    <source>
        <dbReference type="SMART" id="SM01111"/>
    </source>
</evidence>
<dbReference type="SUPFAM" id="SSF51322">
    <property type="entry name" value="Cyanovirin-N"/>
    <property type="match status" value="1"/>
</dbReference>
<dbReference type="STRING" id="2010991.A0A3M2SLI4"/>
<dbReference type="OrthoDB" id="2947935at2759"/>
<keyword evidence="4" id="KW-1185">Reference proteome</keyword>
<dbReference type="Pfam" id="PF08881">
    <property type="entry name" value="CVNH"/>
    <property type="match status" value="1"/>
</dbReference>
<feature type="domain" description="Cyanovirin-N" evidence="2">
    <location>
        <begin position="47"/>
        <end position="147"/>
    </location>
</feature>
<feature type="signal peptide" evidence="1">
    <location>
        <begin position="1"/>
        <end position="18"/>
    </location>
</feature>
<evidence type="ECO:0000256" key="1">
    <source>
        <dbReference type="SAM" id="SignalP"/>
    </source>
</evidence>
<feature type="chain" id="PRO_5018329334" description="Cyanovirin-N domain-containing protein" evidence="1">
    <location>
        <begin position="19"/>
        <end position="149"/>
    </location>
</feature>
<dbReference type="Proteomes" id="UP000277212">
    <property type="component" value="Unassembled WGS sequence"/>
</dbReference>
<dbReference type="Gene3D" id="2.30.60.10">
    <property type="entry name" value="Cyanovirin-N"/>
    <property type="match status" value="1"/>
</dbReference>